<gene>
    <name evidence="2" type="ORF">DYBT9623_03805</name>
</gene>
<keyword evidence="1" id="KW-0812">Transmembrane</keyword>
<evidence type="ECO:0000313" key="3">
    <source>
        <dbReference type="Proteomes" id="UP000679725"/>
    </source>
</evidence>
<reference evidence="2 3" key="1">
    <citation type="submission" date="2021-04" db="EMBL/GenBank/DDBJ databases">
        <authorList>
            <person name="Rodrigo-Torres L."/>
            <person name="Arahal R. D."/>
            <person name="Lucena T."/>
        </authorList>
    </citation>
    <scope>NUCLEOTIDE SEQUENCE [LARGE SCALE GENOMIC DNA]</scope>
    <source>
        <strain evidence="2 3">CECT 9623</strain>
    </source>
</reference>
<dbReference type="Proteomes" id="UP000679725">
    <property type="component" value="Unassembled WGS sequence"/>
</dbReference>
<protein>
    <recommendedName>
        <fullName evidence="4">Lipoprotein</fullName>
    </recommendedName>
</protein>
<dbReference type="PROSITE" id="PS51257">
    <property type="entry name" value="PROKAR_LIPOPROTEIN"/>
    <property type="match status" value="1"/>
</dbReference>
<keyword evidence="3" id="KW-1185">Reference proteome</keyword>
<proteinExistence type="predicted"/>
<feature type="transmembrane region" description="Helical" evidence="1">
    <location>
        <begin position="6"/>
        <end position="24"/>
    </location>
</feature>
<comment type="caution">
    <text evidence="2">The sequence shown here is derived from an EMBL/GenBank/DDBJ whole genome shotgun (WGS) entry which is preliminary data.</text>
</comment>
<keyword evidence="1" id="KW-0472">Membrane</keyword>
<evidence type="ECO:0000256" key="1">
    <source>
        <dbReference type="SAM" id="Phobius"/>
    </source>
</evidence>
<name>A0ABM8UU15_9BACT</name>
<evidence type="ECO:0008006" key="4">
    <source>
        <dbReference type="Google" id="ProtNLM"/>
    </source>
</evidence>
<organism evidence="2 3">
    <name type="scientific">Dyadobacter linearis</name>
    <dbReference type="NCBI Taxonomy" id="2823330"/>
    <lineage>
        <taxon>Bacteria</taxon>
        <taxon>Pseudomonadati</taxon>
        <taxon>Bacteroidota</taxon>
        <taxon>Cytophagia</taxon>
        <taxon>Cytophagales</taxon>
        <taxon>Spirosomataceae</taxon>
        <taxon>Dyadobacter</taxon>
    </lineage>
</organism>
<dbReference type="RefSeq" id="WP_215235097.1">
    <property type="nucleotide sequence ID" value="NZ_CAJRAU010000005.1"/>
</dbReference>
<evidence type="ECO:0000313" key="2">
    <source>
        <dbReference type="EMBL" id="CAG5071821.1"/>
    </source>
</evidence>
<accession>A0ABM8UU15</accession>
<sequence length="197" mass="22560">MTWNTKLLRASIISISLIVLFVGCEKSRPMPKYSWGYLEADVNGKQWGNLYKNAYQAVVAQIGQTGNLLPCKEKALSISSYLYNNDMYQRKLLTFYNLSLKKGRYSVVAFDRNSCMVSDTIYSDLNLSGDDGDVFAGYYNVLESENNYLLIDDYNPKTKEIKGQFQLTLVFGGEDNQTQWRDTLRFANGKFHTKIID</sequence>
<dbReference type="EMBL" id="CAJRAU010000005">
    <property type="protein sequence ID" value="CAG5071821.1"/>
    <property type="molecule type" value="Genomic_DNA"/>
</dbReference>
<keyword evidence="1" id="KW-1133">Transmembrane helix</keyword>